<evidence type="ECO:0000313" key="1">
    <source>
        <dbReference type="EMBL" id="VAW65081.1"/>
    </source>
</evidence>
<dbReference type="PANTHER" id="PTHR35936">
    <property type="entry name" value="MEMBRANE-BOUND LYTIC MUREIN TRANSGLYCOSYLASE F"/>
    <property type="match status" value="1"/>
</dbReference>
<sequence>MNTFYFVDSNISKVASKSFILLCTIFFSCTAFSQHTIVLNTAFGPPSSNESQTGFADQVVGEAFRRIGYKLETVRMPAERALINADRGIDDGELARVGGLQKKYSNLIQVPESYMSIDMVLFSKNHPSFIVNGWGSMKSHSLAIISGWKIMEKNFSKLGNQVEIIKTDNAQQSFTLLRKDRVDFVAYSNWSGLAYLKANNVTDIKLLEPPLASPKFYVYLHKKHKKIVPKLSAELKKMKEDGTINLLFDEILKPLKLH</sequence>
<dbReference type="PANTHER" id="PTHR35936:SF35">
    <property type="entry name" value="L-CYSTINE-BINDING PROTEIN TCYJ"/>
    <property type="match status" value="1"/>
</dbReference>
<dbReference type="SUPFAM" id="SSF53850">
    <property type="entry name" value="Periplasmic binding protein-like II"/>
    <property type="match status" value="1"/>
</dbReference>
<dbReference type="AlphaFoldDB" id="A0A3B0XBE4"/>
<proteinExistence type="predicted"/>
<protein>
    <submittedName>
        <fullName evidence="1">Uncharacterized protein</fullName>
    </submittedName>
</protein>
<organism evidence="1">
    <name type="scientific">hydrothermal vent metagenome</name>
    <dbReference type="NCBI Taxonomy" id="652676"/>
    <lineage>
        <taxon>unclassified sequences</taxon>
        <taxon>metagenomes</taxon>
        <taxon>ecological metagenomes</taxon>
    </lineage>
</organism>
<reference evidence="1" key="1">
    <citation type="submission" date="2018-06" db="EMBL/GenBank/DDBJ databases">
        <authorList>
            <person name="Zhirakovskaya E."/>
        </authorList>
    </citation>
    <scope>NUCLEOTIDE SEQUENCE</scope>
</reference>
<name>A0A3B0XBE4_9ZZZZ</name>
<dbReference type="Gene3D" id="3.40.190.10">
    <property type="entry name" value="Periplasmic binding protein-like II"/>
    <property type="match status" value="2"/>
</dbReference>
<gene>
    <name evidence="1" type="ORF">MNBD_GAMMA08-881</name>
</gene>
<dbReference type="EMBL" id="UOFH01000306">
    <property type="protein sequence ID" value="VAW65081.1"/>
    <property type="molecule type" value="Genomic_DNA"/>
</dbReference>
<accession>A0A3B0XBE4</accession>